<dbReference type="EMBL" id="KT982367">
    <property type="protein sequence ID" value="AOR51283.1"/>
    <property type="molecule type" value="Genomic_DNA"/>
</dbReference>
<evidence type="ECO:0000256" key="3">
    <source>
        <dbReference type="ARBA" id="ARBA00022448"/>
    </source>
</evidence>
<accession>A0A1C9U577</accession>
<dbReference type="InterPro" id="IPR003423">
    <property type="entry name" value="OMP_efflux"/>
</dbReference>
<evidence type="ECO:0000256" key="2">
    <source>
        <dbReference type="ARBA" id="ARBA00007613"/>
    </source>
</evidence>
<sequence>MKNKWALLTIFSLCAISALNALTLQDGVKEVLTTNPIVQERLHNYRATLEDLRTTEAQYLPTLDYTGSIGREKTDSPNTGNVSLNFYEHSLQLSQNLFNGFGTIYEANYNKARILSAAYNYVENANDVAFNFTTAYINALKASDIVQIAESNVKYNKEISIKVEKLFNAGMTTRSEVEKAETSLALAESNYVVTQNNLDDALFNLERVYGKRVNAEDLQGAIFSGEMPDSLEEMREYARLHNPSVLVNDYNIKAANAQKLSLQKGYYPIINAFARQSWANNVGGLAGNDDRTKFGLNFSYNLYRGGADESQIQKSLSKIHQESEIKRDTLRKLDEQGSLSWAAKQNLQRQITFLKRYEATSKKTLELYEKEYDLGRRTLLDLTTAQNDHVSSQTQIVRAENDLLLAHYRVLDAMGTMVPTLLGTQSDLSFAKVGLKSLDNRLENDERIDNLIFADRQVEKYKRDSK</sequence>
<comment type="similarity">
    <text evidence="2">Belongs to the outer membrane factor (OMF) (TC 1.B.17) family.</text>
</comment>
<proteinExistence type="inferred from homology"/>
<organism evidence="9">
    <name type="scientific">uncultured bacterium pBF1</name>
    <dbReference type="NCBI Taxonomy" id="1781162"/>
    <lineage>
        <taxon>Bacteria</taxon>
        <taxon>environmental samples</taxon>
    </lineage>
</organism>
<keyword evidence="6" id="KW-0472">Membrane</keyword>
<evidence type="ECO:0000256" key="7">
    <source>
        <dbReference type="ARBA" id="ARBA00023237"/>
    </source>
</evidence>
<evidence type="ECO:0000256" key="4">
    <source>
        <dbReference type="ARBA" id="ARBA00022452"/>
    </source>
</evidence>
<evidence type="ECO:0000256" key="6">
    <source>
        <dbReference type="ARBA" id="ARBA00023136"/>
    </source>
</evidence>
<dbReference type="Pfam" id="PF02321">
    <property type="entry name" value="OEP"/>
    <property type="match status" value="2"/>
</dbReference>
<dbReference type="NCBIfam" id="TIGR01844">
    <property type="entry name" value="type_I_sec_TolC"/>
    <property type="match status" value="1"/>
</dbReference>
<feature type="signal peptide" evidence="8">
    <location>
        <begin position="1"/>
        <end position="21"/>
    </location>
</feature>
<feature type="chain" id="PRO_5008894780" evidence="8">
    <location>
        <begin position="22"/>
        <end position="466"/>
    </location>
</feature>
<dbReference type="Gene3D" id="1.20.1600.10">
    <property type="entry name" value="Outer membrane efflux proteins (OEP)"/>
    <property type="match status" value="1"/>
</dbReference>
<evidence type="ECO:0000256" key="1">
    <source>
        <dbReference type="ARBA" id="ARBA00004442"/>
    </source>
</evidence>
<dbReference type="GO" id="GO:0015562">
    <property type="term" value="F:efflux transmembrane transporter activity"/>
    <property type="evidence" value="ECO:0007669"/>
    <property type="project" value="InterPro"/>
</dbReference>
<keyword evidence="4" id="KW-1134">Transmembrane beta strand</keyword>
<dbReference type="GO" id="GO:1990281">
    <property type="term" value="C:efflux pump complex"/>
    <property type="evidence" value="ECO:0007669"/>
    <property type="project" value="TreeGrafter"/>
</dbReference>
<dbReference type="InterPro" id="IPR051906">
    <property type="entry name" value="TolC-like"/>
</dbReference>
<dbReference type="GO" id="GO:0015288">
    <property type="term" value="F:porin activity"/>
    <property type="evidence" value="ECO:0007669"/>
    <property type="project" value="TreeGrafter"/>
</dbReference>
<evidence type="ECO:0000256" key="5">
    <source>
        <dbReference type="ARBA" id="ARBA00022692"/>
    </source>
</evidence>
<keyword evidence="5" id="KW-0812">Transmembrane</keyword>
<dbReference type="InterPro" id="IPR010130">
    <property type="entry name" value="T1SS_OMP_TolC"/>
</dbReference>
<dbReference type="PANTHER" id="PTHR30026:SF22">
    <property type="entry name" value="OUTER MEMBRANE EFFLUX PROTEIN"/>
    <property type="match status" value="1"/>
</dbReference>
<dbReference type="AlphaFoldDB" id="A0A1C9U577"/>
<dbReference type="GO" id="GO:0009279">
    <property type="term" value="C:cell outer membrane"/>
    <property type="evidence" value="ECO:0007669"/>
    <property type="project" value="UniProtKB-SubCell"/>
</dbReference>
<reference evidence="9" key="1">
    <citation type="journal article" date="2016" name="Sci. Rep.">
        <title>Triclosan Resistome from Metagenome Reveals Diverse Enoyl Acyl Carrier Protein Reductases and Selective Enrichment of Triclosan Resistance Genes.</title>
        <authorList>
            <person name="Khan R."/>
            <person name="Kong H.G."/>
            <person name="Jung Y.H."/>
            <person name="Choi J."/>
            <person name="Baek K.Y."/>
            <person name="Hwang E.C."/>
            <person name="Lee S.W."/>
        </authorList>
    </citation>
    <scope>NUCLEOTIDE SEQUENCE</scope>
</reference>
<keyword evidence="7" id="KW-0998">Cell outer membrane</keyword>
<protein>
    <submittedName>
        <fullName evidence="9">Uncharacterized protein</fullName>
    </submittedName>
</protein>
<evidence type="ECO:0000256" key="8">
    <source>
        <dbReference type="SAM" id="SignalP"/>
    </source>
</evidence>
<evidence type="ECO:0000313" key="9">
    <source>
        <dbReference type="EMBL" id="AOR51283.1"/>
    </source>
</evidence>
<comment type="subcellular location">
    <subcellularLocation>
        <location evidence="1">Cell outer membrane</location>
    </subcellularLocation>
</comment>
<dbReference type="SUPFAM" id="SSF56954">
    <property type="entry name" value="Outer membrane efflux proteins (OEP)"/>
    <property type="match status" value="1"/>
</dbReference>
<keyword evidence="3" id="KW-0813">Transport</keyword>
<keyword evidence="8" id="KW-0732">Signal</keyword>
<name>A0A1C9U577_9BACT</name>
<dbReference type="PANTHER" id="PTHR30026">
    <property type="entry name" value="OUTER MEMBRANE PROTEIN TOLC"/>
    <property type="match status" value="1"/>
</dbReference>